<comment type="caution">
    <text evidence="1">The sequence shown here is derived from an EMBL/GenBank/DDBJ whole genome shotgun (WGS) entry which is preliminary data.</text>
</comment>
<dbReference type="AlphaFoldDB" id="A0A855MDL6"/>
<proteinExistence type="predicted"/>
<evidence type="ECO:0000313" key="1">
    <source>
        <dbReference type="EMBL" id="POY48675.1"/>
    </source>
</evidence>
<dbReference type="RefSeq" id="WP_010295556.1">
    <property type="nucleotide sequence ID" value="NZ_CP065030.1"/>
</dbReference>
<organism evidence="1">
    <name type="scientific">Pectobacterium versatile</name>
    <dbReference type="NCBI Taxonomy" id="2488639"/>
    <lineage>
        <taxon>Bacteria</taxon>
        <taxon>Pseudomonadati</taxon>
        <taxon>Pseudomonadota</taxon>
        <taxon>Gammaproteobacteria</taxon>
        <taxon>Enterobacterales</taxon>
        <taxon>Pectobacteriaceae</taxon>
        <taxon>Pectobacterium</taxon>
    </lineage>
</organism>
<accession>A0A855MDL6</accession>
<protein>
    <submittedName>
        <fullName evidence="1">Uncharacterized protein</fullName>
    </submittedName>
</protein>
<gene>
    <name evidence="1" type="ORF">F131LOC_03526</name>
</gene>
<name>A0A855MDL6_9GAMM</name>
<reference evidence="1" key="1">
    <citation type="submission" date="2017-12" db="EMBL/GenBank/DDBJ databases">
        <title>First report on the novel genomospecies/subspecies of Pectobacterium carotovorum in Russia.</title>
        <authorList>
            <person name="Shirshikov F.V."/>
            <person name="Miroshnikov K."/>
            <person name="Toshakov S.V."/>
            <person name="Kabanova A.P."/>
            <person name="Barannik A.P."/>
            <person name="Shneider M."/>
            <person name="Ignatov A.N."/>
            <person name="Miroshnikov K.A."/>
        </authorList>
    </citation>
    <scope>NUCLEOTIDE SEQUENCE [LARGE SCALE GENOMIC DNA]</scope>
    <source>
        <strain evidence="1">F131</strain>
    </source>
</reference>
<sequence>MILEINFPDNLITGLLSEQKNIPCTIKVSDKFEVIFSTVVPCTAGIMREWDRQLLEERAIARAGGVYTHDEPALITLNKKTKDSYEVVDLYVFYNDFGWCPVIKDREYAVPNQFWDSDEEDPDYIPKK</sequence>
<dbReference type="EMBL" id="PDVW01000026">
    <property type="protein sequence ID" value="POY48675.1"/>
    <property type="molecule type" value="Genomic_DNA"/>
</dbReference>
<dbReference type="GeneID" id="51389529"/>